<keyword evidence="3" id="KW-1015">Disulfide bond</keyword>
<keyword evidence="1" id="KW-0813">Transport</keyword>
<evidence type="ECO:0000256" key="4">
    <source>
        <dbReference type="ARBA" id="ARBA00023284"/>
    </source>
</evidence>
<feature type="domain" description="Thioredoxin" evidence="6">
    <location>
        <begin position="1"/>
        <end position="123"/>
    </location>
</feature>
<dbReference type="PROSITE" id="PS51352">
    <property type="entry name" value="THIOREDOXIN_2"/>
    <property type="match status" value="1"/>
</dbReference>
<dbReference type="EMBL" id="JAXUIC010000003">
    <property type="protein sequence ID" value="KAK4598353.1"/>
    <property type="molecule type" value="Genomic_DNA"/>
</dbReference>
<evidence type="ECO:0000256" key="2">
    <source>
        <dbReference type="ARBA" id="ARBA00022982"/>
    </source>
</evidence>
<name>A0AAN7FQS0_QUERU</name>
<dbReference type="FunFam" id="3.40.30.10:FF:000104">
    <property type="entry name" value="Thioredoxin"/>
    <property type="match status" value="1"/>
</dbReference>
<evidence type="ECO:0000313" key="8">
    <source>
        <dbReference type="Proteomes" id="UP001324115"/>
    </source>
</evidence>
<reference evidence="7 8" key="1">
    <citation type="journal article" date="2023" name="G3 (Bethesda)">
        <title>A haplotype-resolved chromosome-scale genome for Quercus rubra L. provides insights into the genetics of adaptive traits for red oak species.</title>
        <authorList>
            <person name="Kapoor B."/>
            <person name="Jenkins J."/>
            <person name="Schmutz J."/>
            <person name="Zhebentyayeva T."/>
            <person name="Kuelheim C."/>
            <person name="Coggeshall M."/>
            <person name="Heim C."/>
            <person name="Lasky J.R."/>
            <person name="Leites L."/>
            <person name="Islam-Faridi N."/>
            <person name="Romero-Severson J."/>
            <person name="DeLeo V.L."/>
            <person name="Lucas S.M."/>
            <person name="Lazic D."/>
            <person name="Gailing O."/>
            <person name="Carlson J."/>
            <person name="Staton M."/>
        </authorList>
    </citation>
    <scope>NUCLEOTIDE SEQUENCE [LARGE SCALE GENOMIC DNA]</scope>
    <source>
        <strain evidence="7">Pseudo-F2</strain>
    </source>
</reference>
<dbReference type="InterPro" id="IPR036249">
    <property type="entry name" value="Thioredoxin-like_sf"/>
</dbReference>
<dbReference type="SUPFAM" id="SSF52833">
    <property type="entry name" value="Thioredoxin-like"/>
    <property type="match status" value="1"/>
</dbReference>
<accession>A0AAN7FQS0</accession>
<keyword evidence="8" id="KW-1185">Reference proteome</keyword>
<dbReference type="PROSITE" id="PS00194">
    <property type="entry name" value="THIOREDOXIN_1"/>
    <property type="match status" value="1"/>
</dbReference>
<dbReference type="Gene3D" id="3.40.30.10">
    <property type="entry name" value="Glutaredoxin"/>
    <property type="match status" value="1"/>
</dbReference>
<protein>
    <recommendedName>
        <fullName evidence="6">Thioredoxin domain-containing protein</fullName>
    </recommendedName>
</protein>
<dbReference type="InterPro" id="IPR050620">
    <property type="entry name" value="Thioredoxin_H-type-like"/>
</dbReference>
<dbReference type="Pfam" id="PF00085">
    <property type="entry name" value="Thioredoxin"/>
    <property type="match status" value="1"/>
</dbReference>
<proteinExistence type="inferred from homology"/>
<gene>
    <name evidence="7" type="ORF">RGQ29_015717</name>
</gene>
<sequence>MGANFSMVESDSGPSRVTAYHSKDQWKAYFETSKQCDKLVVIDFSATWCGPCQFIEPTFKELSCKYTNVDFVKIDVDELEAVAQEFAVEAMPTFIFIKKGKVVDKVVGARKDELHTKVEKHRTLIYDDGPC</sequence>
<evidence type="ECO:0000313" key="7">
    <source>
        <dbReference type="EMBL" id="KAK4598353.1"/>
    </source>
</evidence>
<keyword evidence="2" id="KW-0249">Electron transport</keyword>
<evidence type="ECO:0000256" key="5">
    <source>
        <dbReference type="ARBA" id="ARBA00038353"/>
    </source>
</evidence>
<dbReference type="InterPro" id="IPR013766">
    <property type="entry name" value="Thioredoxin_domain"/>
</dbReference>
<dbReference type="InterPro" id="IPR017937">
    <property type="entry name" value="Thioredoxin_CS"/>
</dbReference>
<evidence type="ECO:0000256" key="1">
    <source>
        <dbReference type="ARBA" id="ARBA00022448"/>
    </source>
</evidence>
<organism evidence="7 8">
    <name type="scientific">Quercus rubra</name>
    <name type="common">Northern red oak</name>
    <name type="synonym">Quercus borealis</name>
    <dbReference type="NCBI Taxonomy" id="3512"/>
    <lineage>
        <taxon>Eukaryota</taxon>
        <taxon>Viridiplantae</taxon>
        <taxon>Streptophyta</taxon>
        <taxon>Embryophyta</taxon>
        <taxon>Tracheophyta</taxon>
        <taxon>Spermatophyta</taxon>
        <taxon>Magnoliopsida</taxon>
        <taxon>eudicotyledons</taxon>
        <taxon>Gunneridae</taxon>
        <taxon>Pentapetalae</taxon>
        <taxon>rosids</taxon>
        <taxon>fabids</taxon>
        <taxon>Fagales</taxon>
        <taxon>Fagaceae</taxon>
        <taxon>Quercus</taxon>
    </lineage>
</organism>
<evidence type="ECO:0000259" key="6">
    <source>
        <dbReference type="PROSITE" id="PS51352"/>
    </source>
</evidence>
<dbReference type="AlphaFoldDB" id="A0AAN7FQS0"/>
<dbReference type="PANTHER" id="PTHR10438:SF463">
    <property type="entry name" value="THIOREDOXIN"/>
    <property type="match status" value="1"/>
</dbReference>
<dbReference type="Proteomes" id="UP001324115">
    <property type="component" value="Unassembled WGS sequence"/>
</dbReference>
<comment type="similarity">
    <text evidence="5">Belongs to the thioredoxin family. Plant H-type subfamily.</text>
</comment>
<keyword evidence="4" id="KW-0676">Redox-active center</keyword>
<dbReference type="GO" id="GO:0016671">
    <property type="term" value="F:oxidoreductase activity, acting on a sulfur group of donors, disulfide as acceptor"/>
    <property type="evidence" value="ECO:0007669"/>
    <property type="project" value="UniProtKB-ARBA"/>
</dbReference>
<dbReference type="PRINTS" id="PR00421">
    <property type="entry name" value="THIOREDOXIN"/>
</dbReference>
<dbReference type="PANTHER" id="PTHR10438">
    <property type="entry name" value="THIOREDOXIN"/>
    <property type="match status" value="1"/>
</dbReference>
<comment type="caution">
    <text evidence="7">The sequence shown here is derived from an EMBL/GenBank/DDBJ whole genome shotgun (WGS) entry which is preliminary data.</text>
</comment>
<evidence type="ECO:0000256" key="3">
    <source>
        <dbReference type="ARBA" id="ARBA00023157"/>
    </source>
</evidence>
<dbReference type="CDD" id="cd02947">
    <property type="entry name" value="TRX_family"/>
    <property type="match status" value="1"/>
</dbReference>